<feature type="region of interest" description="Disordered" evidence="1">
    <location>
        <begin position="1"/>
        <end position="26"/>
    </location>
</feature>
<dbReference type="RefSeq" id="WP_339574916.1">
    <property type="nucleotide sequence ID" value="NZ_JBBIAA010000009.1"/>
</dbReference>
<dbReference type="EMBL" id="JBBIAA010000009">
    <property type="protein sequence ID" value="MEJ5945531.1"/>
    <property type="molecule type" value="Genomic_DNA"/>
</dbReference>
<comment type="caution">
    <text evidence="2">The sequence shown here is derived from an EMBL/GenBank/DDBJ whole genome shotgun (WGS) entry which is preliminary data.</text>
</comment>
<keyword evidence="3" id="KW-1185">Reference proteome</keyword>
<sequence length="186" mass="19343">MPGQAGDAVGGSTDEPPRRRLVDRLAPGLARRRDERRLAAALGDGVWRRAHDRVRRSVDRYHQVLDGVVADGAPLPGTGGDDALADLRRTGVEVVGVLDEVAALCVAAQRAAPSAGLDVPRVPVSAGLPAELHRRLSRAGTSLATAAEAATMARVSLRGGEPGVALERAEAAARAAALARRHLRDG</sequence>
<organism evidence="2 3">
    <name type="scientific">Pseudokineococcus basanitobsidens</name>
    <dbReference type="NCBI Taxonomy" id="1926649"/>
    <lineage>
        <taxon>Bacteria</taxon>
        <taxon>Bacillati</taxon>
        <taxon>Actinomycetota</taxon>
        <taxon>Actinomycetes</taxon>
        <taxon>Kineosporiales</taxon>
        <taxon>Kineosporiaceae</taxon>
        <taxon>Pseudokineococcus</taxon>
    </lineage>
</organism>
<reference evidence="2 3" key="1">
    <citation type="journal article" date="2017" name="Int. J. Syst. Evol. Microbiol.">
        <title>Pseudokineococcus basanitobsidens sp. nov., isolated from volcanic rock.</title>
        <authorList>
            <person name="Lee D.W."/>
            <person name="Park M.Y."/>
            <person name="Kim J.J."/>
            <person name="Kim B.S."/>
        </authorList>
    </citation>
    <scope>NUCLEOTIDE SEQUENCE [LARGE SCALE GENOMIC DNA]</scope>
    <source>
        <strain evidence="2 3">DSM 103726</strain>
    </source>
</reference>
<dbReference type="Proteomes" id="UP001387100">
    <property type="component" value="Unassembled WGS sequence"/>
</dbReference>
<accession>A0ABU8RKG2</accession>
<gene>
    <name evidence="2" type="ORF">WDZ17_09535</name>
</gene>
<evidence type="ECO:0008006" key="4">
    <source>
        <dbReference type="Google" id="ProtNLM"/>
    </source>
</evidence>
<name>A0ABU8RKG2_9ACTN</name>
<proteinExistence type="predicted"/>
<evidence type="ECO:0000313" key="3">
    <source>
        <dbReference type="Proteomes" id="UP001387100"/>
    </source>
</evidence>
<evidence type="ECO:0000256" key="1">
    <source>
        <dbReference type="SAM" id="MobiDB-lite"/>
    </source>
</evidence>
<evidence type="ECO:0000313" key="2">
    <source>
        <dbReference type="EMBL" id="MEJ5945531.1"/>
    </source>
</evidence>
<protein>
    <recommendedName>
        <fullName evidence="4">SAV-6107-like HEPN domain-containing protein</fullName>
    </recommendedName>
</protein>